<dbReference type="Pfam" id="PF09346">
    <property type="entry name" value="SMI1_KNR4"/>
    <property type="match status" value="1"/>
</dbReference>
<dbReference type="SUPFAM" id="SSF160631">
    <property type="entry name" value="SMI1/KNR4-like"/>
    <property type="match status" value="1"/>
</dbReference>
<dbReference type="EMBL" id="UGJJ01000001">
    <property type="protein sequence ID" value="STR00460.1"/>
    <property type="molecule type" value="Genomic_DNA"/>
</dbReference>
<dbReference type="InterPro" id="IPR037883">
    <property type="entry name" value="Knr4/Smi1-like_sf"/>
</dbReference>
<evidence type="ECO:0000313" key="2">
    <source>
        <dbReference type="EMBL" id="STR00460.1"/>
    </source>
</evidence>
<evidence type="ECO:0000259" key="1">
    <source>
        <dbReference type="SMART" id="SM00860"/>
    </source>
</evidence>
<protein>
    <submittedName>
        <fullName evidence="2">SMI1 / KNR4 family</fullName>
    </submittedName>
</protein>
<sequence length="209" mass="22658">MSGLLHPLLAAANPRFTESSEAGGGEILLAHRAAEPASAEQLARLEQQLGGASPELLAFYRAHNGARLYARRSDPLTGLVFVPIAEMAELKSDLEQWFASADELDEDGRGEYQTCEGQPAVIGTPDWWADAIVFAYFGYTPESLIMPATGKYRGQIFIYEHDGGDDISRIASSFTALMQQITQAPSLSSDATTEWITSTLPNITPHKAV</sequence>
<accession>A0A377R0F0</accession>
<gene>
    <name evidence="2" type="ORF">NCTC13336_00668</name>
</gene>
<dbReference type="AlphaFoldDB" id="A0A377R0F0"/>
<dbReference type="OrthoDB" id="8807479at2"/>
<dbReference type="RefSeq" id="WP_115307730.1">
    <property type="nucleotide sequence ID" value="NZ_CP091516.1"/>
</dbReference>
<proteinExistence type="predicted"/>
<keyword evidence="3" id="KW-1185">Reference proteome</keyword>
<evidence type="ECO:0000313" key="3">
    <source>
        <dbReference type="Proteomes" id="UP000254293"/>
    </source>
</evidence>
<dbReference type="Proteomes" id="UP000254293">
    <property type="component" value="Unassembled WGS sequence"/>
</dbReference>
<dbReference type="InterPro" id="IPR018958">
    <property type="entry name" value="Knr4/Smi1-like_dom"/>
</dbReference>
<name>A0A377R0F0_9NEIS</name>
<dbReference type="SMART" id="SM00860">
    <property type="entry name" value="SMI1_KNR4"/>
    <property type="match status" value="1"/>
</dbReference>
<reference evidence="2 3" key="1">
    <citation type="submission" date="2018-06" db="EMBL/GenBank/DDBJ databases">
        <authorList>
            <consortium name="Pathogen Informatics"/>
            <person name="Doyle S."/>
        </authorList>
    </citation>
    <scope>NUCLEOTIDE SEQUENCE [LARGE SCALE GENOMIC DNA]</scope>
    <source>
        <strain evidence="2 3">NCTC13336</strain>
    </source>
</reference>
<feature type="domain" description="Knr4/Smi1-like" evidence="1">
    <location>
        <begin position="36"/>
        <end position="180"/>
    </location>
</feature>
<organism evidence="2 3">
    <name type="scientific">Kingella potus</name>
    <dbReference type="NCBI Taxonomy" id="265175"/>
    <lineage>
        <taxon>Bacteria</taxon>
        <taxon>Pseudomonadati</taxon>
        <taxon>Pseudomonadota</taxon>
        <taxon>Betaproteobacteria</taxon>
        <taxon>Neisseriales</taxon>
        <taxon>Neisseriaceae</taxon>
        <taxon>Kingella</taxon>
    </lineage>
</organism>